<name>A0ABD1EFM2_HYPHA</name>
<dbReference type="SMART" id="SM00638">
    <property type="entry name" value="LPD_N"/>
    <property type="match status" value="1"/>
</dbReference>
<evidence type="ECO:0000256" key="2">
    <source>
        <dbReference type="ARBA" id="ARBA00022761"/>
    </source>
</evidence>
<dbReference type="PANTHER" id="PTHR23345">
    <property type="entry name" value="VITELLOGENIN-RELATED"/>
    <property type="match status" value="1"/>
</dbReference>
<dbReference type="FunFam" id="1.25.10.20:FF:000003">
    <property type="entry name" value="Vitellogenin C"/>
    <property type="match status" value="1"/>
</dbReference>
<dbReference type="SUPFAM" id="SSF48431">
    <property type="entry name" value="Lipovitellin-phosvitin complex, superhelical domain"/>
    <property type="match status" value="1"/>
</dbReference>
<dbReference type="InterPro" id="IPR015819">
    <property type="entry name" value="Lipid_transp_b-sht_shell"/>
</dbReference>
<evidence type="ECO:0000313" key="11">
    <source>
        <dbReference type="Proteomes" id="UP001566132"/>
    </source>
</evidence>
<dbReference type="InterPro" id="IPR015816">
    <property type="entry name" value="Vitellinogen_b-sht_N"/>
</dbReference>
<evidence type="ECO:0000256" key="6">
    <source>
        <dbReference type="SAM" id="MobiDB-lite"/>
    </source>
</evidence>
<dbReference type="Gene3D" id="2.30.230.10">
    <property type="entry name" value="Lipovitellin, beta-sheet shell regions, chain A"/>
    <property type="match status" value="1"/>
</dbReference>
<dbReference type="Pfam" id="PF09172">
    <property type="entry name" value="Vit_open_b-sht"/>
    <property type="match status" value="1"/>
</dbReference>
<feature type="compositionally biased region" description="Basic and acidic residues" evidence="6">
    <location>
        <begin position="833"/>
        <end position="842"/>
    </location>
</feature>
<evidence type="ECO:0000256" key="5">
    <source>
        <dbReference type="PROSITE-ProRule" id="PRU00557"/>
    </source>
</evidence>
<dbReference type="Proteomes" id="UP001566132">
    <property type="component" value="Unassembled WGS sequence"/>
</dbReference>
<dbReference type="SMART" id="SM00216">
    <property type="entry name" value="VWD"/>
    <property type="match status" value="1"/>
</dbReference>
<comment type="caution">
    <text evidence="5">Lacks conserved residue(s) required for the propagation of feature annotation.</text>
</comment>
<dbReference type="Pfam" id="PF01347">
    <property type="entry name" value="Vitellogenin_N"/>
    <property type="match status" value="1"/>
</dbReference>
<dbReference type="InterPro" id="IPR001747">
    <property type="entry name" value="Vitellogenin_N"/>
</dbReference>
<evidence type="ECO:0000313" key="10">
    <source>
        <dbReference type="EMBL" id="KAL1493355.1"/>
    </source>
</evidence>
<dbReference type="PANTHER" id="PTHR23345:SF15">
    <property type="entry name" value="VITELLOGENIN 1-RELATED"/>
    <property type="match status" value="1"/>
</dbReference>
<dbReference type="PROSITE" id="PS51211">
    <property type="entry name" value="VITELLOGENIN"/>
    <property type="match status" value="1"/>
</dbReference>
<evidence type="ECO:0000256" key="1">
    <source>
        <dbReference type="ARBA" id="ARBA00022729"/>
    </source>
</evidence>
<gene>
    <name evidence="10" type="ORF">ABEB36_011424</name>
</gene>
<feature type="domain" description="VWFD" evidence="9">
    <location>
        <begin position="1459"/>
        <end position="1670"/>
    </location>
</feature>
<keyword evidence="3" id="KW-1015">Disulfide bond</keyword>
<feature type="chain" id="PRO_5044807226" description="Vitellogenin" evidence="7">
    <location>
        <begin position="17"/>
        <end position="1792"/>
    </location>
</feature>
<protein>
    <recommendedName>
        <fullName evidence="12">Vitellogenin</fullName>
    </recommendedName>
</protein>
<dbReference type="InterPro" id="IPR015255">
    <property type="entry name" value="Vitellinogen_open_b-sht"/>
</dbReference>
<dbReference type="GO" id="GO:0045735">
    <property type="term" value="F:nutrient reservoir activity"/>
    <property type="evidence" value="ECO:0007669"/>
    <property type="project" value="UniProtKB-KW"/>
</dbReference>
<dbReference type="SUPFAM" id="SSF56968">
    <property type="entry name" value="Lipovitellin-phosvitin complex, beta-sheet shell regions"/>
    <property type="match status" value="2"/>
</dbReference>
<comment type="caution">
    <text evidence="10">The sequence shown here is derived from an EMBL/GenBank/DDBJ whole genome shotgun (WGS) entry which is preliminary data.</text>
</comment>
<evidence type="ECO:0000259" key="9">
    <source>
        <dbReference type="PROSITE" id="PS51233"/>
    </source>
</evidence>
<keyword evidence="2" id="KW-0758">Storage protein</keyword>
<evidence type="ECO:0000256" key="4">
    <source>
        <dbReference type="ARBA" id="ARBA00023180"/>
    </source>
</evidence>
<feature type="signal peptide" evidence="7">
    <location>
        <begin position="1"/>
        <end position="16"/>
    </location>
</feature>
<evidence type="ECO:0000256" key="3">
    <source>
        <dbReference type="ARBA" id="ARBA00023157"/>
    </source>
</evidence>
<sequence length="1792" mass="205697">MWSSLALCLFVGLAYASTTPAWENDKEYVYSVNGRTLSSLHETADHYSGIFLKAKLSVSLLINGKLQGKIVDPQYAQIQTQLPDGWQSEIPESQLSYQGLKLSQKPFQIELENGLVKNLIVEKEVTNWEANIIRSFVSQFQLDIQGNNAINSSMNNFPSEDHMNGVFKTMEETVTGKCETLYQIRRLPEYLIQSQPWLAPQDELRSDKEVIEISKFKNYSNAEDMLSYHYGFGHVVDNEPASNKMGQFFIRESNSRVIVTGKLSRYTIQNTYTVNKIMMNPIFKNQQMGSVISMINMTLDQLNPSAAPQELSDPVELDLDYAFETSYSGKHGHQQWKGHMNDQESSEESNEQQRNRPRGISMAISKQQKQRSSEESNSRSPRLSLSQAPNSPLLPYLVGYFGKSIRENKDFDIKENVQTIVKQISAELTDAAKILSESTLNKYVILNKLVRMMTADEIKSVAEQLYPQDQQDESRRTWAVFRDSVAEAGTGPAFLTIQEWIQTKKIEEREAASVIETMANAVRAPTEEYMSQFFEIVKSSDVQKQDYLNETSLLAYTNLIYRVYGTKYESHNQYPVHAYGNFNTRDGREFVETTVIPFLARQLKYYVSESDARKIHVYTRALANIGHQQILKEFEPYLEGKSQISQFQRMWMVWSLDRLVRSHPQSAQSVLYKMYQNNAELPEIRTVAAYLVIAKTNPPAEMLQHMAQYTNVDAQEEVNAAIKSALLAAAKLEAPQYKELRENAQSAVPLLTRKQYGTQESYLELRDYIVKHIGFESHQFLEVGSPDSFVPKALNFDLQQKMHGMNYEDLTVRGVVSSIRDLTNVLWRQTQKSRQEQEDRSKNNNSDKTWSSSNVSQWLKYQQQRREQLEAVIYGEIEYVQKLWSFDNQTVERLPEIVRQQEELLRQGKQFNYVKLWQLKEMALSFPTEMGLPFLYTYDVPIIINCQGQVKAQATPQISSNNLLNEPEAITVDITSDVTFSSAIQSQLSFVTPFDHQVYMAGYDRNFQLHAPVQATAEINIKNKEMKIQFEVNDKGDESRLLHISSSPYVSRDDIMTIKPVALRENTYVIKPQVDQHRFFDATLGKKQTGLSFRVWGHYPVQTLNINELTKLWKSEGVLTMWDYLWTNARMEYTEANVAFEPNQSSTNKVTLHLKYDEQDRQQPEVQDDEAIWTWKQLQSILQVDNTEQRQQQTMKHIGSGIKSAHLDSLDISVEFEGGEKHQHVCGYAFAKSNSDALSKSLIYYNNEEGNPFAFEAKANVPNTNGLDLTQSLSTKPSADYTYQLQYAQSNNIAKVSSTFQLTRSDRRTNYLINKEPMYRVCKEQMQQGNFQLAACQNMTIRANFLDNIKYNVQFENVNKQVVNYVDDTLKALIIYYYPMVEVSSIESEGDNKVTGEIQFQPEDFRQVNVTIESDGQRVRFYNISAGGEFAKAILVPHPVFHLRSRVSAVALGHKNFRPTCVIDQTAAQTFNNRTYPLTLNQDYSVVLQYIPKDAPVDENDENQSVQDQLKQQVENYIVLARKTSEKQKEILLSLNHPKTQGKTVEIKLEPSQTSRNQRKMTPAAKVTVDGESAEFDDKQSADYFNGLIEIYALPNGEVKLEVQRAFYLIFDGQRVKITATTGKLRDSIMGLCGQFNNDQFEDFTVPAKCIVRSPEEFFKRYNADNQQNRQQRSGEYQSDCVYKVLPLYINAVSDNDVARTQSLHQRQQNSGTKLRTRYVEQNREICFTIRPVAQCNGTARKTVTKNVSVHCIEGTKTAYYWKLQIDQGGNPDFSNKSETKTIPMELPLQCN</sequence>
<keyword evidence="4" id="KW-0325">Glycoprotein</keyword>
<evidence type="ECO:0008006" key="12">
    <source>
        <dbReference type="Google" id="ProtNLM"/>
    </source>
</evidence>
<evidence type="ECO:0000256" key="7">
    <source>
        <dbReference type="SAM" id="SignalP"/>
    </source>
</evidence>
<evidence type="ECO:0000259" key="8">
    <source>
        <dbReference type="PROSITE" id="PS51211"/>
    </source>
</evidence>
<proteinExistence type="predicted"/>
<dbReference type="InterPro" id="IPR011030">
    <property type="entry name" value="Lipovitellin_superhlx_dom"/>
</dbReference>
<dbReference type="Pfam" id="PF00094">
    <property type="entry name" value="VWD"/>
    <property type="match status" value="1"/>
</dbReference>
<feature type="domain" description="Vitellogenin" evidence="8">
    <location>
        <begin position="22"/>
        <end position="794"/>
    </location>
</feature>
<dbReference type="InterPro" id="IPR001846">
    <property type="entry name" value="VWF_type-D"/>
</dbReference>
<dbReference type="PROSITE" id="PS51233">
    <property type="entry name" value="VWFD"/>
    <property type="match status" value="1"/>
</dbReference>
<dbReference type="Gene3D" id="2.20.80.10">
    <property type="entry name" value="Lipovitellin-phosvitin complex, chain A, domain 4"/>
    <property type="match status" value="1"/>
</dbReference>
<feature type="region of interest" description="Disordered" evidence="6">
    <location>
        <begin position="830"/>
        <end position="851"/>
    </location>
</feature>
<reference evidence="10 11" key="1">
    <citation type="submission" date="2024-05" db="EMBL/GenBank/DDBJ databases">
        <title>Genetic variation in Jamaican populations of the coffee berry borer (Hypothenemus hampei).</title>
        <authorList>
            <person name="Errbii M."/>
            <person name="Myrie A."/>
        </authorList>
    </citation>
    <scope>NUCLEOTIDE SEQUENCE [LARGE SCALE GENOMIC DNA]</scope>
    <source>
        <strain evidence="10">JA-Hopewell-2020-01-JO</strain>
        <tissue evidence="10">Whole body</tissue>
    </source>
</reference>
<dbReference type="Gene3D" id="1.25.10.20">
    <property type="entry name" value="Vitellinogen, superhelical"/>
    <property type="match status" value="1"/>
</dbReference>
<dbReference type="InterPro" id="IPR050733">
    <property type="entry name" value="Vitellogenin/Apolipophorin"/>
</dbReference>
<dbReference type="EMBL" id="JBDJPC010000008">
    <property type="protein sequence ID" value="KAL1493355.1"/>
    <property type="molecule type" value="Genomic_DNA"/>
</dbReference>
<feature type="region of interest" description="Disordered" evidence="6">
    <location>
        <begin position="330"/>
        <end position="388"/>
    </location>
</feature>
<keyword evidence="1 7" id="KW-0732">Signal</keyword>
<keyword evidence="11" id="KW-1185">Reference proteome</keyword>
<dbReference type="SMART" id="SM01169">
    <property type="entry name" value="DUF1943"/>
    <property type="match status" value="1"/>
</dbReference>
<feature type="compositionally biased region" description="Low complexity" evidence="6">
    <location>
        <begin position="378"/>
        <end position="387"/>
    </location>
</feature>
<accession>A0ABD1EFM2</accession>
<organism evidence="10 11">
    <name type="scientific">Hypothenemus hampei</name>
    <name type="common">Coffee berry borer</name>
    <dbReference type="NCBI Taxonomy" id="57062"/>
    <lineage>
        <taxon>Eukaryota</taxon>
        <taxon>Metazoa</taxon>
        <taxon>Ecdysozoa</taxon>
        <taxon>Arthropoda</taxon>
        <taxon>Hexapoda</taxon>
        <taxon>Insecta</taxon>
        <taxon>Pterygota</taxon>
        <taxon>Neoptera</taxon>
        <taxon>Endopterygota</taxon>
        <taxon>Coleoptera</taxon>
        <taxon>Polyphaga</taxon>
        <taxon>Cucujiformia</taxon>
        <taxon>Curculionidae</taxon>
        <taxon>Scolytinae</taxon>
        <taxon>Hypothenemus</taxon>
    </lineage>
</organism>